<keyword evidence="3" id="KW-1185">Reference proteome</keyword>
<evidence type="ECO:0000313" key="2">
    <source>
        <dbReference type="EMBL" id="PZC71329.1"/>
    </source>
</evidence>
<dbReference type="Proteomes" id="UP000249218">
    <property type="component" value="Unassembled WGS sequence"/>
</dbReference>
<accession>A0A2W1B4X1</accession>
<reference evidence="2 3" key="1">
    <citation type="journal article" date="2017" name="BMC Biol.">
        <title>Genomic innovations, transcriptional plasticity and gene loss underlying the evolution and divergence of two highly polyphagous and invasive Helicoverpa pest species.</title>
        <authorList>
            <person name="Pearce S.L."/>
            <person name="Clarke D.F."/>
            <person name="East P.D."/>
            <person name="Elfekih S."/>
            <person name="Gordon K.H."/>
            <person name="Jermiin L.S."/>
            <person name="McGaughran A."/>
            <person name="Oakeshott J.G."/>
            <person name="Papanikolaou A."/>
            <person name="Perera O.P."/>
            <person name="Rane R.V."/>
            <person name="Richards S."/>
            <person name="Tay W.T."/>
            <person name="Walsh T.K."/>
            <person name="Anderson A."/>
            <person name="Anderson C.J."/>
            <person name="Asgari S."/>
            <person name="Board P.G."/>
            <person name="Bretschneider A."/>
            <person name="Campbell P.M."/>
            <person name="Chertemps T."/>
            <person name="Christeller J.T."/>
            <person name="Coppin C.W."/>
            <person name="Downes S.J."/>
            <person name="Duan G."/>
            <person name="Farnsworth C.A."/>
            <person name="Good R.T."/>
            <person name="Han L.B."/>
            <person name="Han Y.C."/>
            <person name="Hatje K."/>
            <person name="Horne I."/>
            <person name="Huang Y.P."/>
            <person name="Hughes D.S."/>
            <person name="Jacquin-Joly E."/>
            <person name="James W."/>
            <person name="Jhangiani S."/>
            <person name="Kollmar M."/>
            <person name="Kuwar S.S."/>
            <person name="Li S."/>
            <person name="Liu N.Y."/>
            <person name="Maibeche M.T."/>
            <person name="Miller J.R."/>
            <person name="Montagne N."/>
            <person name="Perry T."/>
            <person name="Qu J."/>
            <person name="Song S.V."/>
            <person name="Sutton G.G."/>
            <person name="Vogel H."/>
            <person name="Walenz B.P."/>
            <person name="Xu W."/>
            <person name="Zhang H.J."/>
            <person name="Zou Z."/>
            <person name="Batterham P."/>
            <person name="Edwards O.R."/>
            <person name="Feyereisen R."/>
            <person name="Gibbs R.A."/>
            <person name="Heckel D.G."/>
            <person name="McGrath A."/>
            <person name="Robin C."/>
            <person name="Scherer S.E."/>
            <person name="Worley K.C."/>
            <person name="Wu Y.D."/>
        </authorList>
    </citation>
    <scope>NUCLEOTIDE SEQUENCE [LARGE SCALE GENOMIC DNA]</scope>
    <source>
        <strain evidence="2">Harm_GR_Male_#8</strain>
        <tissue evidence="2">Whole organism</tissue>
    </source>
</reference>
<dbReference type="EMBL" id="KZ150336">
    <property type="protein sequence ID" value="PZC71329.1"/>
    <property type="molecule type" value="Genomic_DNA"/>
</dbReference>
<protein>
    <recommendedName>
        <fullName evidence="4">EGF-like domain-containing protein</fullName>
    </recommendedName>
</protein>
<feature type="signal peptide" evidence="1">
    <location>
        <begin position="1"/>
        <end position="18"/>
    </location>
</feature>
<name>A0A2W1B4X1_HELAM</name>
<dbReference type="AlphaFoldDB" id="A0A2W1B4X1"/>
<feature type="chain" id="PRO_5016023736" description="EGF-like domain-containing protein" evidence="1">
    <location>
        <begin position="19"/>
        <end position="109"/>
    </location>
</feature>
<gene>
    <name evidence="2" type="primary">HaOG213610</name>
    <name evidence="2" type="ORF">B5X24_HaOG213610</name>
</gene>
<evidence type="ECO:0000256" key="1">
    <source>
        <dbReference type="SAM" id="SignalP"/>
    </source>
</evidence>
<proteinExistence type="predicted"/>
<sequence>MRALAVLVLVSLATAGWALVAPWYRDNCYTDQQCVDQLGKNCTCLRAPWQSKNEQSRCYCSYDDGFFYGCYENFECQWLGKPGQNCYCANDVEHKKGFCKCGPPLLKSN</sequence>
<organism evidence="2 3">
    <name type="scientific">Helicoverpa armigera</name>
    <name type="common">Cotton bollworm</name>
    <name type="synonym">Heliothis armigera</name>
    <dbReference type="NCBI Taxonomy" id="29058"/>
    <lineage>
        <taxon>Eukaryota</taxon>
        <taxon>Metazoa</taxon>
        <taxon>Ecdysozoa</taxon>
        <taxon>Arthropoda</taxon>
        <taxon>Hexapoda</taxon>
        <taxon>Insecta</taxon>
        <taxon>Pterygota</taxon>
        <taxon>Neoptera</taxon>
        <taxon>Endopterygota</taxon>
        <taxon>Lepidoptera</taxon>
        <taxon>Glossata</taxon>
        <taxon>Ditrysia</taxon>
        <taxon>Noctuoidea</taxon>
        <taxon>Noctuidae</taxon>
        <taxon>Heliothinae</taxon>
        <taxon>Helicoverpa</taxon>
    </lineage>
</organism>
<evidence type="ECO:0008006" key="4">
    <source>
        <dbReference type="Google" id="ProtNLM"/>
    </source>
</evidence>
<evidence type="ECO:0000313" key="3">
    <source>
        <dbReference type="Proteomes" id="UP000249218"/>
    </source>
</evidence>
<keyword evidence="1" id="KW-0732">Signal</keyword>